<proteinExistence type="predicted"/>
<evidence type="ECO:0000313" key="5">
    <source>
        <dbReference type="Proteomes" id="UP001524586"/>
    </source>
</evidence>
<comment type="caution">
    <text evidence="4">The sequence shown here is derived from an EMBL/GenBank/DDBJ whole genome shotgun (WGS) entry which is preliminary data.</text>
</comment>
<gene>
    <name evidence="4" type="ORF">NP596_21820</name>
</gene>
<sequence>ELALSDAGLLGDPVISGGRTGVCYGSSVGSTSAVADFGKMLIDHDIGNLNATTYLKMMGHTTTANVAVFFQVRGRIIPAVSACTSGSQGIGFAYEAIKFGQQDVMLAGGAEELCPTMAALFDALYAASTRNGEPDSTPRPFDRDRDGLVIGEGGCTLVLEELDRALARGARIYAELAGFATNADG</sequence>
<dbReference type="PANTHER" id="PTHR11712">
    <property type="entry name" value="POLYKETIDE SYNTHASE-RELATED"/>
    <property type="match status" value="1"/>
</dbReference>
<feature type="non-terminal residue" evidence="4">
    <location>
        <position position="185"/>
    </location>
</feature>
<dbReference type="Proteomes" id="UP001524586">
    <property type="component" value="Unassembled WGS sequence"/>
</dbReference>
<dbReference type="PROSITE" id="PS52004">
    <property type="entry name" value="KS3_2"/>
    <property type="match status" value="1"/>
</dbReference>
<accession>A0ABT1UB56</accession>
<feature type="non-terminal residue" evidence="4">
    <location>
        <position position="1"/>
    </location>
</feature>
<name>A0ABT1UB56_9GAMM</name>
<protein>
    <submittedName>
        <fullName evidence="4">Beta-ketoacyl-ACP synthase</fullName>
    </submittedName>
</protein>
<reference evidence="4 5" key="1">
    <citation type="submission" date="2022-07" db="EMBL/GenBank/DDBJ databases">
        <title>Methylomonas rivi sp. nov., Methylomonas rosea sp. nov., Methylomonas aureus sp. nov. and Methylomonas subterranea sp. nov., four novel methanotrophs isolated from a freshwater creek and the deep terrestrial subsurface.</title>
        <authorList>
            <person name="Abin C."/>
            <person name="Sankaranarayanan K."/>
            <person name="Garner C."/>
            <person name="Sindelar R."/>
            <person name="Kotary K."/>
            <person name="Garner R."/>
            <person name="Barclay S."/>
            <person name="Lawson P."/>
            <person name="Krumholz L."/>
        </authorList>
    </citation>
    <scope>NUCLEOTIDE SEQUENCE [LARGE SCALE GENOMIC DNA]</scope>
    <source>
        <strain evidence="4 5">WSC-6</strain>
    </source>
</reference>
<keyword evidence="2" id="KW-0808">Transferase</keyword>
<dbReference type="RefSeq" id="WP_305891848.1">
    <property type="nucleotide sequence ID" value="NZ_JANIBK010000376.1"/>
</dbReference>
<dbReference type="PROSITE" id="PS00606">
    <property type="entry name" value="KS3_1"/>
    <property type="match status" value="1"/>
</dbReference>
<evidence type="ECO:0000256" key="2">
    <source>
        <dbReference type="ARBA" id="ARBA00022679"/>
    </source>
</evidence>
<dbReference type="InterPro" id="IPR020841">
    <property type="entry name" value="PKS_Beta-ketoAc_synthase_dom"/>
</dbReference>
<comment type="pathway">
    <text evidence="1">Lipid metabolism; fatty acid biosynthesis.</text>
</comment>
<evidence type="ECO:0000256" key="1">
    <source>
        <dbReference type="ARBA" id="ARBA00005194"/>
    </source>
</evidence>
<dbReference type="EMBL" id="JANIBK010000376">
    <property type="protein sequence ID" value="MCQ8131109.1"/>
    <property type="molecule type" value="Genomic_DNA"/>
</dbReference>
<evidence type="ECO:0000259" key="3">
    <source>
        <dbReference type="PROSITE" id="PS52004"/>
    </source>
</evidence>
<dbReference type="InterPro" id="IPR014030">
    <property type="entry name" value="Ketoacyl_synth_N"/>
</dbReference>
<dbReference type="InterPro" id="IPR018201">
    <property type="entry name" value="Ketoacyl_synth_AS"/>
</dbReference>
<dbReference type="InterPro" id="IPR016039">
    <property type="entry name" value="Thiolase-like"/>
</dbReference>
<keyword evidence="5" id="KW-1185">Reference proteome</keyword>
<feature type="domain" description="Ketosynthase family 3 (KS3)" evidence="3">
    <location>
        <begin position="1"/>
        <end position="185"/>
    </location>
</feature>
<dbReference type="SUPFAM" id="SSF53901">
    <property type="entry name" value="Thiolase-like"/>
    <property type="match status" value="1"/>
</dbReference>
<organism evidence="4 5">
    <name type="scientific">Methylomonas rivi</name>
    <dbReference type="NCBI Taxonomy" id="2952226"/>
    <lineage>
        <taxon>Bacteria</taxon>
        <taxon>Pseudomonadati</taxon>
        <taxon>Pseudomonadota</taxon>
        <taxon>Gammaproteobacteria</taxon>
        <taxon>Methylococcales</taxon>
        <taxon>Methylococcaceae</taxon>
        <taxon>Methylomonas</taxon>
    </lineage>
</organism>
<dbReference type="InterPro" id="IPR000794">
    <property type="entry name" value="Beta-ketoacyl_synthase"/>
</dbReference>
<dbReference type="PANTHER" id="PTHR11712:SF325">
    <property type="entry name" value="3-OXOACYL-(ACYL-CARRIER-PROTEIN) SYNTHASE II FABF"/>
    <property type="match status" value="1"/>
</dbReference>
<evidence type="ECO:0000313" key="4">
    <source>
        <dbReference type="EMBL" id="MCQ8131109.1"/>
    </source>
</evidence>
<dbReference type="Gene3D" id="3.40.47.10">
    <property type="match status" value="1"/>
</dbReference>
<dbReference type="Pfam" id="PF00109">
    <property type="entry name" value="ketoacyl-synt"/>
    <property type="match status" value="1"/>
</dbReference>